<evidence type="ECO:0000313" key="3">
    <source>
        <dbReference type="EMBL" id="KAL3507537.1"/>
    </source>
</evidence>
<accession>A0ABD2YJH2</accession>
<sequence>MAKSLGFLLAIFCFLLGSAAADWNILKQKGKNGLQITLKREKWTSNHSEELLGNKLNLTSLEEWMNQGKAPALQHSLKLFNELKDLGVQIILVSSRMEHLRSATVDNIVNEGFFGWTSLILRGSDDACKDIQRYKYDVRKQLISDGYRIWGILGDQWSSIEGLPSAKRTFKLPNPLYYTA</sequence>
<reference evidence="3 4" key="1">
    <citation type="submission" date="2024-11" db="EMBL/GenBank/DDBJ databases">
        <title>A near-complete genome assembly of Cinchona calisaya.</title>
        <authorList>
            <person name="Lian D.C."/>
            <person name="Zhao X.W."/>
            <person name="Wei L."/>
        </authorList>
    </citation>
    <scope>NUCLEOTIDE SEQUENCE [LARGE SCALE GENOMIC DNA]</scope>
    <source>
        <tissue evidence="3">Nenye</tissue>
    </source>
</reference>
<dbReference type="Pfam" id="PF03767">
    <property type="entry name" value="Acid_phosphat_B"/>
    <property type="match status" value="1"/>
</dbReference>
<keyword evidence="1 2" id="KW-0732">Signal</keyword>
<organism evidence="3 4">
    <name type="scientific">Cinchona calisaya</name>
    <dbReference type="NCBI Taxonomy" id="153742"/>
    <lineage>
        <taxon>Eukaryota</taxon>
        <taxon>Viridiplantae</taxon>
        <taxon>Streptophyta</taxon>
        <taxon>Embryophyta</taxon>
        <taxon>Tracheophyta</taxon>
        <taxon>Spermatophyta</taxon>
        <taxon>Magnoliopsida</taxon>
        <taxon>eudicotyledons</taxon>
        <taxon>Gunneridae</taxon>
        <taxon>Pentapetalae</taxon>
        <taxon>asterids</taxon>
        <taxon>lamiids</taxon>
        <taxon>Gentianales</taxon>
        <taxon>Rubiaceae</taxon>
        <taxon>Cinchonoideae</taxon>
        <taxon>Cinchoneae</taxon>
        <taxon>Cinchona</taxon>
    </lineage>
</organism>
<dbReference type="InterPro" id="IPR005519">
    <property type="entry name" value="Acid_phosphat_B-like"/>
</dbReference>
<evidence type="ECO:0000313" key="4">
    <source>
        <dbReference type="Proteomes" id="UP001630127"/>
    </source>
</evidence>
<dbReference type="InterPro" id="IPR036412">
    <property type="entry name" value="HAD-like_sf"/>
</dbReference>
<feature type="signal peptide" evidence="2">
    <location>
        <begin position="1"/>
        <end position="21"/>
    </location>
</feature>
<gene>
    <name evidence="3" type="ORF">ACH5RR_032919</name>
</gene>
<dbReference type="PANTHER" id="PTHR31284:SF24">
    <property type="entry name" value="ACID PHOSPHATASE"/>
    <property type="match status" value="1"/>
</dbReference>
<evidence type="ECO:0000256" key="1">
    <source>
        <dbReference type="ARBA" id="ARBA00022729"/>
    </source>
</evidence>
<proteinExistence type="predicted"/>
<keyword evidence="4" id="KW-1185">Reference proteome</keyword>
<dbReference type="SUPFAM" id="SSF56784">
    <property type="entry name" value="HAD-like"/>
    <property type="match status" value="1"/>
</dbReference>
<dbReference type="PANTHER" id="PTHR31284">
    <property type="entry name" value="ACID PHOSPHATASE-LIKE PROTEIN"/>
    <property type="match status" value="1"/>
</dbReference>
<evidence type="ECO:0000256" key="2">
    <source>
        <dbReference type="SAM" id="SignalP"/>
    </source>
</evidence>
<protein>
    <recommendedName>
        <fullName evidence="5">Acid phosphatase</fullName>
    </recommendedName>
</protein>
<evidence type="ECO:0008006" key="5">
    <source>
        <dbReference type="Google" id="ProtNLM"/>
    </source>
</evidence>
<feature type="chain" id="PRO_5044820070" description="Acid phosphatase" evidence="2">
    <location>
        <begin position="22"/>
        <end position="180"/>
    </location>
</feature>
<dbReference type="Proteomes" id="UP001630127">
    <property type="component" value="Unassembled WGS sequence"/>
</dbReference>
<dbReference type="Gene3D" id="3.40.50.1000">
    <property type="entry name" value="HAD superfamily/HAD-like"/>
    <property type="match status" value="1"/>
</dbReference>
<dbReference type="AlphaFoldDB" id="A0ABD2YJH2"/>
<dbReference type="InterPro" id="IPR023214">
    <property type="entry name" value="HAD_sf"/>
</dbReference>
<dbReference type="EMBL" id="JBJUIK010000013">
    <property type="protein sequence ID" value="KAL3507537.1"/>
    <property type="molecule type" value="Genomic_DNA"/>
</dbReference>
<comment type="caution">
    <text evidence="3">The sequence shown here is derived from an EMBL/GenBank/DDBJ whole genome shotgun (WGS) entry which is preliminary data.</text>
</comment>
<name>A0ABD2YJH2_9GENT</name>